<keyword evidence="1" id="KW-1133">Transmembrane helix</keyword>
<evidence type="ECO:0000256" key="1">
    <source>
        <dbReference type="SAM" id="Phobius"/>
    </source>
</evidence>
<dbReference type="AlphaFoldDB" id="A0A1H5WAZ7"/>
<dbReference type="InterPro" id="IPR046499">
    <property type="entry name" value="DUF6677"/>
</dbReference>
<name>A0A1H5WAZ7_9BACT</name>
<feature type="transmembrane region" description="Helical" evidence="1">
    <location>
        <begin position="51"/>
        <end position="73"/>
    </location>
</feature>
<keyword evidence="1" id="KW-0812">Transmembrane</keyword>
<proteinExistence type="predicted"/>
<sequence>MPTPAQQAQTRDQIAQRVPGEKSSLPAMVLVAGWLVPGAGHLILGKWVRGVLLFASIVTMYVLGLALAGKIYNPSTGDILDILGSIAQLGNGLAYLLARVMGWGTNPVLTTVADYGSKALLIAGLLNIIAAVDAHSLANGRKAS</sequence>
<organism evidence="3 4">
    <name type="scientific">Bryocella elongata</name>
    <dbReference type="NCBI Taxonomy" id="863522"/>
    <lineage>
        <taxon>Bacteria</taxon>
        <taxon>Pseudomonadati</taxon>
        <taxon>Acidobacteriota</taxon>
        <taxon>Terriglobia</taxon>
        <taxon>Terriglobales</taxon>
        <taxon>Acidobacteriaceae</taxon>
        <taxon>Bryocella</taxon>
    </lineage>
</organism>
<accession>A0A1H5WAZ7</accession>
<gene>
    <name evidence="3" type="ORF">SAMN05421819_1501</name>
</gene>
<dbReference type="Proteomes" id="UP000236728">
    <property type="component" value="Unassembled WGS sequence"/>
</dbReference>
<keyword evidence="4" id="KW-1185">Reference proteome</keyword>
<evidence type="ECO:0000313" key="3">
    <source>
        <dbReference type="EMBL" id="SEF96573.1"/>
    </source>
</evidence>
<dbReference type="Pfam" id="PF20382">
    <property type="entry name" value="DUF6677"/>
    <property type="match status" value="1"/>
</dbReference>
<dbReference type="RefSeq" id="WP_103932425.1">
    <property type="nucleotide sequence ID" value="NZ_FNVA01000002.1"/>
</dbReference>
<feature type="transmembrane region" description="Helical" evidence="1">
    <location>
        <begin position="79"/>
        <end position="98"/>
    </location>
</feature>
<feature type="domain" description="DUF6677" evidence="2">
    <location>
        <begin position="29"/>
        <end position="142"/>
    </location>
</feature>
<keyword evidence="1" id="KW-0472">Membrane</keyword>
<evidence type="ECO:0000259" key="2">
    <source>
        <dbReference type="Pfam" id="PF20382"/>
    </source>
</evidence>
<dbReference type="OrthoDB" id="129797at2"/>
<protein>
    <recommendedName>
        <fullName evidence="2">DUF6677 domain-containing protein</fullName>
    </recommendedName>
</protein>
<feature type="transmembrane region" description="Helical" evidence="1">
    <location>
        <begin position="25"/>
        <end position="44"/>
    </location>
</feature>
<evidence type="ECO:0000313" key="4">
    <source>
        <dbReference type="Proteomes" id="UP000236728"/>
    </source>
</evidence>
<dbReference type="EMBL" id="FNVA01000002">
    <property type="protein sequence ID" value="SEF96573.1"/>
    <property type="molecule type" value="Genomic_DNA"/>
</dbReference>
<reference evidence="3 4" key="1">
    <citation type="submission" date="2016-10" db="EMBL/GenBank/DDBJ databases">
        <authorList>
            <person name="de Groot N.N."/>
        </authorList>
    </citation>
    <scope>NUCLEOTIDE SEQUENCE [LARGE SCALE GENOMIC DNA]</scope>
    <source>
        <strain evidence="3 4">DSM 22489</strain>
    </source>
</reference>
<feature type="transmembrane region" description="Helical" evidence="1">
    <location>
        <begin position="119"/>
        <end position="138"/>
    </location>
</feature>